<gene>
    <name evidence="1" type="ORF">DAEQUDRAFT_729826</name>
</gene>
<dbReference type="EMBL" id="KV429083">
    <property type="protein sequence ID" value="KZT66866.1"/>
    <property type="molecule type" value="Genomic_DNA"/>
</dbReference>
<evidence type="ECO:0000313" key="2">
    <source>
        <dbReference type="Proteomes" id="UP000076727"/>
    </source>
</evidence>
<evidence type="ECO:0000313" key="1">
    <source>
        <dbReference type="EMBL" id="KZT66866.1"/>
    </source>
</evidence>
<name>A0A165NE71_9APHY</name>
<keyword evidence="2" id="KW-1185">Reference proteome</keyword>
<accession>A0A165NE71</accession>
<organism evidence="1 2">
    <name type="scientific">Daedalea quercina L-15889</name>
    <dbReference type="NCBI Taxonomy" id="1314783"/>
    <lineage>
        <taxon>Eukaryota</taxon>
        <taxon>Fungi</taxon>
        <taxon>Dikarya</taxon>
        <taxon>Basidiomycota</taxon>
        <taxon>Agaricomycotina</taxon>
        <taxon>Agaricomycetes</taxon>
        <taxon>Polyporales</taxon>
        <taxon>Fomitopsis</taxon>
    </lineage>
</organism>
<protein>
    <submittedName>
        <fullName evidence="1">Uncharacterized protein</fullName>
    </submittedName>
</protein>
<dbReference type="Proteomes" id="UP000076727">
    <property type="component" value="Unassembled WGS sequence"/>
</dbReference>
<dbReference type="AlphaFoldDB" id="A0A165NE71"/>
<dbReference type="OrthoDB" id="5424209at2759"/>
<sequence>MKIAIYSTYPYSHKDSAFSVPEDLGAVVGNANSRTVGTVTGGASQIDYIDVTYASPYYDERFKKAFPNSPPLPHPGLCPA</sequence>
<proteinExistence type="predicted"/>
<reference evidence="1 2" key="1">
    <citation type="journal article" date="2016" name="Mol. Biol. Evol.">
        <title>Comparative Genomics of Early-Diverging Mushroom-Forming Fungi Provides Insights into the Origins of Lignocellulose Decay Capabilities.</title>
        <authorList>
            <person name="Nagy L.G."/>
            <person name="Riley R."/>
            <person name="Tritt A."/>
            <person name="Adam C."/>
            <person name="Daum C."/>
            <person name="Floudas D."/>
            <person name="Sun H."/>
            <person name="Yadav J.S."/>
            <person name="Pangilinan J."/>
            <person name="Larsson K.H."/>
            <person name="Matsuura K."/>
            <person name="Barry K."/>
            <person name="Labutti K."/>
            <person name="Kuo R."/>
            <person name="Ohm R.A."/>
            <person name="Bhattacharya S.S."/>
            <person name="Shirouzu T."/>
            <person name="Yoshinaga Y."/>
            <person name="Martin F.M."/>
            <person name="Grigoriev I.V."/>
            <person name="Hibbett D.S."/>
        </authorList>
    </citation>
    <scope>NUCLEOTIDE SEQUENCE [LARGE SCALE GENOMIC DNA]</scope>
    <source>
        <strain evidence="1 2">L-15889</strain>
    </source>
</reference>